<dbReference type="AlphaFoldDB" id="A0A6G0XVN0"/>
<evidence type="ECO:0000313" key="2">
    <source>
        <dbReference type="Proteomes" id="UP000481153"/>
    </source>
</evidence>
<protein>
    <submittedName>
        <fullName evidence="1">Uncharacterized protein</fullName>
    </submittedName>
</protein>
<evidence type="ECO:0000313" key="1">
    <source>
        <dbReference type="EMBL" id="KAF0744614.1"/>
    </source>
</evidence>
<dbReference type="Proteomes" id="UP000481153">
    <property type="component" value="Unassembled WGS sequence"/>
</dbReference>
<comment type="caution">
    <text evidence="1">The sequence shown here is derived from an EMBL/GenBank/DDBJ whole genome shotgun (WGS) entry which is preliminary data.</text>
</comment>
<dbReference type="EMBL" id="VJMJ01000009">
    <property type="protein sequence ID" value="KAF0744614.1"/>
    <property type="molecule type" value="Genomic_DNA"/>
</dbReference>
<keyword evidence="2" id="KW-1185">Reference proteome</keyword>
<name>A0A6G0XVN0_9STRA</name>
<organism evidence="1 2">
    <name type="scientific">Aphanomyces euteiches</name>
    <dbReference type="NCBI Taxonomy" id="100861"/>
    <lineage>
        <taxon>Eukaryota</taxon>
        <taxon>Sar</taxon>
        <taxon>Stramenopiles</taxon>
        <taxon>Oomycota</taxon>
        <taxon>Saprolegniomycetes</taxon>
        <taxon>Saprolegniales</taxon>
        <taxon>Verrucalvaceae</taxon>
        <taxon>Aphanomyces</taxon>
    </lineage>
</organism>
<sequence>MISKLLSRCCTDHKFVVCVEIVPVCKVKRADHQRERACFVFSLPQRCGNDESSHPWLSRQGACRMEQADCRAPEMKSWRPDGGMT</sequence>
<gene>
    <name evidence="1" type="ORF">Ae201684_001080</name>
</gene>
<accession>A0A6G0XVN0</accession>
<proteinExistence type="predicted"/>
<reference evidence="1 2" key="1">
    <citation type="submission" date="2019-07" db="EMBL/GenBank/DDBJ databases">
        <title>Genomics analysis of Aphanomyces spp. identifies a new class of oomycete effector associated with host adaptation.</title>
        <authorList>
            <person name="Gaulin E."/>
        </authorList>
    </citation>
    <scope>NUCLEOTIDE SEQUENCE [LARGE SCALE GENOMIC DNA]</scope>
    <source>
        <strain evidence="1 2">ATCC 201684</strain>
    </source>
</reference>